<feature type="region of interest" description="Disordered" evidence="1">
    <location>
        <begin position="860"/>
        <end position="880"/>
    </location>
</feature>
<protein>
    <submittedName>
        <fullName evidence="2">Uncharacterized protein</fullName>
    </submittedName>
</protein>
<dbReference type="PANTHER" id="PTHR46579:SF1">
    <property type="entry name" value="F5_8 TYPE C DOMAIN-CONTAINING PROTEIN"/>
    <property type="match status" value="1"/>
</dbReference>
<dbReference type="InterPro" id="IPR009667">
    <property type="entry name" value="DUF1258"/>
</dbReference>
<reference evidence="2" key="1">
    <citation type="submission" date="2021-02" db="EMBL/GenBank/DDBJ databases">
        <authorList>
            <person name="Nowell W R."/>
        </authorList>
    </citation>
    <scope>NUCLEOTIDE SEQUENCE</scope>
</reference>
<accession>A0A819F2E8</accession>
<dbReference type="PANTHER" id="PTHR46579">
    <property type="entry name" value="F5/8 TYPE C DOMAIN-CONTAINING PROTEIN-RELATED"/>
    <property type="match status" value="1"/>
</dbReference>
<comment type="caution">
    <text evidence="2">The sequence shown here is derived from an EMBL/GenBank/DDBJ whole genome shotgun (WGS) entry which is preliminary data.</text>
</comment>
<name>A0A819F2E8_9BILA</name>
<dbReference type="Proteomes" id="UP000663842">
    <property type="component" value="Unassembled WGS sequence"/>
</dbReference>
<dbReference type="Pfam" id="PF06869">
    <property type="entry name" value="DUF1258"/>
    <property type="match status" value="1"/>
</dbReference>
<feature type="compositionally biased region" description="Polar residues" evidence="1">
    <location>
        <begin position="413"/>
        <end position="422"/>
    </location>
</feature>
<evidence type="ECO:0000256" key="1">
    <source>
        <dbReference type="SAM" id="MobiDB-lite"/>
    </source>
</evidence>
<dbReference type="EMBL" id="CAJOBF010000716">
    <property type="protein sequence ID" value="CAF3858792.1"/>
    <property type="molecule type" value="Genomic_DNA"/>
</dbReference>
<sequence length="1295" mass="149414">MYRGKKSTKGAVSNHGRGRSIVISRPITRKLSATLSVGYGSEDDRNFALIELTLNKKLFVVGYEDLIKSDEREQIKIGAQILVKQKGEPLVEGIVFCIGSKQQCLDELDLVRRLRDNKENLNSNGNIGASTTASSTVSTQGKITTANSDRIILETTVSDSVSDIIPIHSDLLNSSSTRSSRTTQMSSSGLQISNHSLNTISVESLVQPSVDPRILTPSSSAAPKAKAASNLQTFHTNPLIDLAEKLTEMVKDRDKWKSKCTILQKRYDELESVSILIPTDDNVCEWICTLYDTIHRQTNLQVDFDQEASMLGIPSVVLKMCVHLSKPPTTTARQLFQQVCHQELAEYKSWSGIPSIKMDAIHSLGERLFGHIRWDRKNIKTSLQNWIHAERAIIKRSQQNDFQDEQSVKNGILENTTMSSPKSPKLSWYHKNRKNINQKRREQYQESKNQQSQLDIKNYIDESYDPNCNELNAMETENCNTAVEEDRNFILFNNDKIAYDTMVNEADQDLEEKQSHLYIENDDEQKHGILLMNHEDEVYDECEIDDILQCNLDLNEQPDKTLDDSNEREYDEIDIAVCLITIKARYNLTFECVNGVRKLLIALKVKNVPSSIYHVRELVNTNSKSTSTPSTKNIASPLIVCQKCERVSTSKDFCTYSDCQNHQKYDINPYSYVYFDIYHQLKQILCREENIHFFSTDNYTAANNSMSDIYDGDVYRSMLTQIQLNKTNLLLTLMMNVDGVAIGNNTEESLWIITFTLNEIKRSERFRTHNVIIGGVCSCYKKPNRKLMQFLLKPIVEQLKQLQERHLFQVKACNNEFKLIQMYLIGACNDKPANSLVQTIAEPIGKYGCSRCELPDIHSNANETPLQEKPTSSTEKKTRKETHKIRVFPINEDDNIQMRSTARYHQIHNQISTLKLHGHRMSEEEEINLRLGYLGQCLLTQLSYFDHGYSFLTDSLHTIYHGVFKRLMTLWFDSKYRTQKWSIRQHMTDLETDLRKFRFPSTTTRGPRTIMKYYRLKANESRVILLITYPIFKKYLKPIYYKHFQLLSFAMHIEKFVFTFHLLYGKRHCVNTVHSVIHFHQTVKDYGPLTNYSTFNYESVIGQLAAATNGTKNLPREIENNLELIKNSSFLANSYCTTSSLYSFISEIQGYKKTSMNISGIHQTQKPISIINRNEKHELYFIHNAPFSKSKQFQDCGVLYQYNDGCRFGIINKVILITTTNKLLLQIHPLLHNEKDQVLLNLNTEKILCDHVGYGSIDFYRYIHIDAENVIEKVCYYEYENKFIFVRYPTLTESS</sequence>
<organism evidence="2 3">
    <name type="scientific">Rotaria magnacalcarata</name>
    <dbReference type="NCBI Taxonomy" id="392030"/>
    <lineage>
        <taxon>Eukaryota</taxon>
        <taxon>Metazoa</taxon>
        <taxon>Spiralia</taxon>
        <taxon>Gnathifera</taxon>
        <taxon>Rotifera</taxon>
        <taxon>Eurotatoria</taxon>
        <taxon>Bdelloidea</taxon>
        <taxon>Philodinida</taxon>
        <taxon>Philodinidae</taxon>
        <taxon>Rotaria</taxon>
    </lineage>
</organism>
<feature type="region of interest" description="Disordered" evidence="1">
    <location>
        <begin position="398"/>
        <end position="430"/>
    </location>
</feature>
<proteinExistence type="predicted"/>
<evidence type="ECO:0000313" key="3">
    <source>
        <dbReference type="Proteomes" id="UP000663842"/>
    </source>
</evidence>
<gene>
    <name evidence="2" type="ORF">UXM345_LOCUS8259</name>
</gene>
<evidence type="ECO:0000313" key="2">
    <source>
        <dbReference type="EMBL" id="CAF3858792.1"/>
    </source>
</evidence>